<dbReference type="Proteomes" id="UP000226525">
    <property type="component" value="Unassembled WGS sequence"/>
</dbReference>
<dbReference type="AlphaFoldDB" id="A0A2D6YHF0"/>
<dbReference type="EMBL" id="NZEX01000041">
    <property type="protein sequence ID" value="MAH62605.1"/>
    <property type="molecule type" value="Genomic_DNA"/>
</dbReference>
<proteinExistence type="predicted"/>
<evidence type="ECO:0000313" key="2">
    <source>
        <dbReference type="Proteomes" id="UP000226525"/>
    </source>
</evidence>
<comment type="caution">
    <text evidence="1">The sequence shown here is derived from an EMBL/GenBank/DDBJ whole genome shotgun (WGS) entry which is preliminary data.</text>
</comment>
<protein>
    <submittedName>
        <fullName evidence="1">Uncharacterized protein</fullName>
    </submittedName>
</protein>
<name>A0A2D6YHF0_9DELT</name>
<accession>A0A2D6YHF0</accession>
<gene>
    <name evidence="1" type="ORF">CMN54_03985</name>
</gene>
<evidence type="ECO:0000313" key="1">
    <source>
        <dbReference type="EMBL" id="MAH62605.1"/>
    </source>
</evidence>
<reference evidence="2" key="1">
    <citation type="submission" date="2017-09" db="EMBL/GenBank/DDBJ databases">
        <title>The Reconstruction of 2,631 Draft Metagenome-Assembled Genomes from the Global Oceans.</title>
        <authorList>
            <person name="Tully B.J."/>
            <person name="Graham E.D."/>
            <person name="Heidelberg J.F."/>
        </authorList>
    </citation>
    <scope>NUCLEOTIDE SEQUENCE [LARGE SCALE GENOMIC DNA]</scope>
</reference>
<sequence>MRFNRHVILQVFVVLLLVYPQMNGLCDLTGTQRPNMKIMQTVYRMRANQILTDELNIDVSKHCIQCVVIGIFEQALTVENDKVVVTNMAYVMVYDPE</sequence>
<organism evidence="1 2">
    <name type="scientific">SAR324 cluster bacterium</name>
    <dbReference type="NCBI Taxonomy" id="2024889"/>
    <lineage>
        <taxon>Bacteria</taxon>
        <taxon>Deltaproteobacteria</taxon>
        <taxon>SAR324 cluster</taxon>
    </lineage>
</organism>